<dbReference type="PROSITE" id="PS50172">
    <property type="entry name" value="BRCT"/>
    <property type="match status" value="1"/>
</dbReference>
<dbReference type="InterPro" id="IPR002054">
    <property type="entry name" value="DNA-dir_DNA_pol_X"/>
</dbReference>
<organism evidence="12 13">
    <name type="scientific">Mortierella isabellina</name>
    <name type="common">Filamentous fungus</name>
    <name type="synonym">Umbelopsis isabellina</name>
    <dbReference type="NCBI Taxonomy" id="91625"/>
    <lineage>
        <taxon>Eukaryota</taxon>
        <taxon>Fungi</taxon>
        <taxon>Fungi incertae sedis</taxon>
        <taxon>Mucoromycota</taxon>
        <taxon>Mucoromycotina</taxon>
        <taxon>Umbelopsidomycetes</taxon>
        <taxon>Umbelopsidales</taxon>
        <taxon>Umbelopsidaceae</taxon>
        <taxon>Umbelopsis</taxon>
    </lineage>
</organism>
<accession>A0A8H7PYL2</accession>
<dbReference type="Pfam" id="PF14792">
    <property type="entry name" value="DNA_pol_B_palm"/>
    <property type="match status" value="1"/>
</dbReference>
<keyword evidence="9" id="KW-0539">Nucleus</keyword>
<dbReference type="InterPro" id="IPR018944">
    <property type="entry name" value="DNA_pol_lambd_fingers_domain"/>
</dbReference>
<feature type="region of interest" description="Disordered" evidence="10">
    <location>
        <begin position="81"/>
        <end position="104"/>
    </location>
</feature>
<dbReference type="Gene3D" id="3.30.210.10">
    <property type="entry name" value="DNA polymerase, thumb domain"/>
    <property type="match status" value="1"/>
</dbReference>
<dbReference type="InterPro" id="IPR027421">
    <property type="entry name" value="DNA_pol_lamdba_lyase_dom_sf"/>
</dbReference>
<dbReference type="GO" id="GO:0006303">
    <property type="term" value="P:double-strand break repair via nonhomologous end joining"/>
    <property type="evidence" value="ECO:0007669"/>
    <property type="project" value="TreeGrafter"/>
</dbReference>
<dbReference type="InterPro" id="IPR028207">
    <property type="entry name" value="DNA_pol_B_palm_palm"/>
</dbReference>
<dbReference type="InterPro" id="IPR036420">
    <property type="entry name" value="BRCT_dom_sf"/>
</dbReference>
<evidence type="ECO:0000256" key="4">
    <source>
        <dbReference type="ARBA" id="ARBA00022763"/>
    </source>
</evidence>
<dbReference type="Proteomes" id="UP000654370">
    <property type="component" value="Unassembled WGS sequence"/>
</dbReference>
<dbReference type="GO" id="GO:0005634">
    <property type="term" value="C:nucleus"/>
    <property type="evidence" value="ECO:0007669"/>
    <property type="project" value="UniProtKB-SubCell"/>
</dbReference>
<dbReference type="InterPro" id="IPR037160">
    <property type="entry name" value="DNA_Pol_thumb_sf"/>
</dbReference>
<dbReference type="Pfam" id="PF14716">
    <property type="entry name" value="HHH_8"/>
    <property type="match status" value="1"/>
</dbReference>
<comment type="cofactor">
    <cofactor evidence="1">
        <name>Mn(2+)</name>
        <dbReference type="ChEBI" id="CHEBI:29035"/>
    </cofactor>
</comment>
<feature type="non-terminal residue" evidence="12">
    <location>
        <position position="1"/>
    </location>
</feature>
<evidence type="ECO:0000313" key="13">
    <source>
        <dbReference type="Proteomes" id="UP000654370"/>
    </source>
</evidence>
<dbReference type="Pfam" id="PF14791">
    <property type="entry name" value="DNA_pol_B_thumb"/>
    <property type="match status" value="1"/>
</dbReference>
<dbReference type="SUPFAM" id="SSF81301">
    <property type="entry name" value="Nucleotidyltransferase"/>
    <property type="match status" value="1"/>
</dbReference>
<evidence type="ECO:0000256" key="7">
    <source>
        <dbReference type="ARBA" id="ARBA00023239"/>
    </source>
</evidence>
<dbReference type="PRINTS" id="PR00870">
    <property type="entry name" value="DNAPOLXBETA"/>
</dbReference>
<keyword evidence="2 9" id="KW-0808">Transferase</keyword>
<gene>
    <name evidence="12" type="ORF">INT43_007115</name>
</gene>
<feature type="domain" description="BRCT" evidence="11">
    <location>
        <begin position="1"/>
        <end position="63"/>
    </location>
</feature>
<dbReference type="SUPFAM" id="SSF81585">
    <property type="entry name" value="PsbU/PolX domain-like"/>
    <property type="match status" value="1"/>
</dbReference>
<dbReference type="GO" id="GO:0003677">
    <property type="term" value="F:DNA binding"/>
    <property type="evidence" value="ECO:0007669"/>
    <property type="project" value="UniProtKB-UniRule"/>
</dbReference>
<dbReference type="GO" id="GO:0046872">
    <property type="term" value="F:metal ion binding"/>
    <property type="evidence" value="ECO:0007669"/>
    <property type="project" value="UniProtKB-UniRule"/>
</dbReference>
<keyword evidence="5 9" id="KW-0239">DNA-directed DNA polymerase</keyword>
<dbReference type="InterPro" id="IPR043519">
    <property type="entry name" value="NT_sf"/>
</dbReference>
<keyword evidence="4 9" id="KW-0227">DNA damage</keyword>
<dbReference type="Gene3D" id="3.40.50.10190">
    <property type="entry name" value="BRCT domain"/>
    <property type="match status" value="1"/>
</dbReference>
<dbReference type="CDD" id="cd00141">
    <property type="entry name" value="NT_POLXc"/>
    <property type="match status" value="1"/>
</dbReference>
<dbReference type="SUPFAM" id="SSF52113">
    <property type="entry name" value="BRCT domain"/>
    <property type="match status" value="1"/>
</dbReference>
<comment type="catalytic activity">
    <reaction evidence="8 9">
        <text>DNA(n) + a 2'-deoxyribonucleoside 5'-triphosphate = DNA(n+1) + diphosphate</text>
        <dbReference type="Rhea" id="RHEA:22508"/>
        <dbReference type="Rhea" id="RHEA-COMP:17339"/>
        <dbReference type="Rhea" id="RHEA-COMP:17340"/>
        <dbReference type="ChEBI" id="CHEBI:33019"/>
        <dbReference type="ChEBI" id="CHEBI:61560"/>
        <dbReference type="ChEBI" id="CHEBI:173112"/>
        <dbReference type="EC" id="2.7.7.7"/>
    </reaction>
</comment>
<evidence type="ECO:0000256" key="1">
    <source>
        <dbReference type="ARBA" id="ARBA00001936"/>
    </source>
</evidence>
<dbReference type="OrthoDB" id="205514at2759"/>
<comment type="similarity">
    <text evidence="9">Belongs to the DNA polymerase type-X family.</text>
</comment>
<evidence type="ECO:0000256" key="8">
    <source>
        <dbReference type="ARBA" id="ARBA00049244"/>
    </source>
</evidence>
<protein>
    <recommendedName>
        <fullName evidence="9">DNA polymerase</fullName>
        <ecNumber evidence="9">2.7.7.7</ecNumber>
    </recommendedName>
</protein>
<comment type="function">
    <text evidence="9">DNA polymerase that functions in several pathways of DNA repair. Involved in base excision repair (BER) responsible for repair of lesions that give rise to abasic (AP) sites in DNA. Also contributes to DNA double-strand break repair by non-homologous end joining and homologous recombination. Has both template-dependent and template-independent (terminal transferase) DNA polymerase activities. Has also a 5'-deoxyribose-5-phosphate lyase (dRP lyase) activity.</text>
</comment>
<evidence type="ECO:0000256" key="2">
    <source>
        <dbReference type="ARBA" id="ARBA00022679"/>
    </source>
</evidence>
<dbReference type="InterPro" id="IPR001357">
    <property type="entry name" value="BRCT_dom"/>
</dbReference>
<dbReference type="GO" id="GO:0016829">
    <property type="term" value="F:lyase activity"/>
    <property type="evidence" value="ECO:0007669"/>
    <property type="project" value="UniProtKB-KW"/>
</dbReference>
<dbReference type="Pfam" id="PF10391">
    <property type="entry name" value="DNA_pol_lambd_f"/>
    <property type="match status" value="1"/>
</dbReference>
<reference evidence="12" key="1">
    <citation type="submission" date="2020-12" db="EMBL/GenBank/DDBJ databases">
        <title>Metabolic potential, ecology and presence of endohyphal bacteria is reflected in genomic diversity of Mucoromycotina.</title>
        <authorList>
            <person name="Muszewska A."/>
            <person name="Okrasinska A."/>
            <person name="Steczkiewicz K."/>
            <person name="Drgas O."/>
            <person name="Orlowska M."/>
            <person name="Perlinska-Lenart U."/>
            <person name="Aleksandrzak-Piekarczyk T."/>
            <person name="Szatraj K."/>
            <person name="Zielenkiewicz U."/>
            <person name="Pilsyk S."/>
            <person name="Malc E."/>
            <person name="Mieczkowski P."/>
            <person name="Kruszewska J.S."/>
            <person name="Biernat P."/>
            <person name="Pawlowska J."/>
        </authorList>
    </citation>
    <scope>NUCLEOTIDE SEQUENCE</scope>
    <source>
        <strain evidence="12">WA0000067209</strain>
    </source>
</reference>
<name>A0A8H7PYL2_MORIS</name>
<comment type="subcellular location">
    <subcellularLocation>
        <location evidence="9">Nucleus</location>
    </subcellularLocation>
</comment>
<dbReference type="Gene3D" id="3.30.460.10">
    <property type="entry name" value="Beta Polymerase, domain 2"/>
    <property type="match status" value="1"/>
</dbReference>
<dbReference type="InterPro" id="IPR010996">
    <property type="entry name" value="HHH_MUS81"/>
</dbReference>
<keyword evidence="3 9" id="KW-0548">Nucleotidyltransferase</keyword>
<dbReference type="PANTHER" id="PTHR11276">
    <property type="entry name" value="DNA POLYMERASE TYPE-X FAMILY MEMBER"/>
    <property type="match status" value="1"/>
</dbReference>
<evidence type="ECO:0000256" key="10">
    <source>
        <dbReference type="SAM" id="MobiDB-lite"/>
    </source>
</evidence>
<dbReference type="EMBL" id="JAEPQZ010000004">
    <property type="protein sequence ID" value="KAG2182188.1"/>
    <property type="molecule type" value="Genomic_DNA"/>
</dbReference>
<dbReference type="AlphaFoldDB" id="A0A8H7PYL2"/>
<keyword evidence="6 9" id="KW-0234">DNA repair</keyword>
<dbReference type="Gene3D" id="1.10.150.20">
    <property type="entry name" value="5' to 3' exonuclease, C-terminal subdomain"/>
    <property type="match status" value="1"/>
</dbReference>
<dbReference type="Gene3D" id="1.10.150.110">
    <property type="entry name" value="DNA polymerase beta, N-terminal domain-like"/>
    <property type="match status" value="1"/>
</dbReference>
<keyword evidence="13" id="KW-1185">Reference proteome</keyword>
<dbReference type="InterPro" id="IPR029398">
    <property type="entry name" value="PolB_thumb"/>
</dbReference>
<dbReference type="InterPro" id="IPR002008">
    <property type="entry name" value="DNA_pol_X_beta-like"/>
</dbReference>
<keyword evidence="7" id="KW-0456">Lyase</keyword>
<dbReference type="GO" id="GO:0003887">
    <property type="term" value="F:DNA-directed DNA polymerase activity"/>
    <property type="evidence" value="ECO:0007669"/>
    <property type="project" value="UniProtKB-UniRule"/>
</dbReference>
<proteinExistence type="inferred from homology"/>
<dbReference type="SUPFAM" id="SSF47802">
    <property type="entry name" value="DNA polymerase beta, N-terminal domain-like"/>
    <property type="match status" value="1"/>
</dbReference>
<dbReference type="InterPro" id="IPR022312">
    <property type="entry name" value="DNA_pol_X"/>
</dbReference>
<evidence type="ECO:0000259" key="11">
    <source>
        <dbReference type="PROSITE" id="PS50172"/>
    </source>
</evidence>
<dbReference type="PRINTS" id="PR00869">
    <property type="entry name" value="DNAPOLX"/>
</dbReference>
<evidence type="ECO:0000256" key="9">
    <source>
        <dbReference type="RuleBase" id="RU366014"/>
    </source>
</evidence>
<dbReference type="SMART" id="SM00483">
    <property type="entry name" value="POLXc"/>
    <property type="match status" value="1"/>
</dbReference>
<evidence type="ECO:0000313" key="12">
    <source>
        <dbReference type="EMBL" id="KAG2182188.1"/>
    </source>
</evidence>
<evidence type="ECO:0000256" key="5">
    <source>
        <dbReference type="ARBA" id="ARBA00022932"/>
    </source>
</evidence>
<sequence length="460" mass="51907">MITTNGGEISENQLEASVILTGMKAPARLARHVYTTKIPIVDVKWINDSVKAGEKLSLKDYKIHIDIESPKSEAIFTENTMTQQQTVEEPAGSTSTDSSEEEIDIDPNFNNSFYECLRPTPLYPKYNKELVHFLELLEAKRHTNGESMSSLSYRHAVAAIKAYPREIKSVKEAEKIKGVGKKIKQAIKLYLKTGTIPEAKRIETDVQFHTMSKFLKVWGEHIYLHVSSVGANLALEWWNSGYRSLEDVYENASLSPTIRLGIELFEELTREDCKEILDIVEREAKEILPGSAIYPVGGYRRGKDSNGDVDLILSHPDELQNQGFLRKLVDHLTEKGYVRHKLRLSEPSADRLTGASLQDANKDLIDSCYTAFLQPSTGILRQVDILIAPPSQLHTCILGWTGSRQFERSLRSFAFETKGLHVGSHGIFTDRSHAVRVPVHSEKHAFEIIGLPWLEPELRN</sequence>
<evidence type="ECO:0000256" key="3">
    <source>
        <dbReference type="ARBA" id="ARBA00022695"/>
    </source>
</evidence>
<dbReference type="EC" id="2.7.7.7" evidence="9"/>
<evidence type="ECO:0000256" key="6">
    <source>
        <dbReference type="ARBA" id="ARBA00023204"/>
    </source>
</evidence>
<dbReference type="PANTHER" id="PTHR11276:SF29">
    <property type="entry name" value="DNA POLYMERASE TYPE-X FAMILY PROTEIN POL4"/>
    <property type="match status" value="1"/>
</dbReference>
<comment type="caution">
    <text evidence="12">The sequence shown here is derived from an EMBL/GenBank/DDBJ whole genome shotgun (WGS) entry which is preliminary data.</text>
</comment>